<dbReference type="Proteomes" id="UP000295008">
    <property type="component" value="Unassembled WGS sequence"/>
</dbReference>
<feature type="domain" description="LysM" evidence="2">
    <location>
        <begin position="193"/>
        <end position="236"/>
    </location>
</feature>
<dbReference type="PANTHER" id="PTHR33734">
    <property type="entry name" value="LYSM DOMAIN-CONTAINING GPI-ANCHORED PROTEIN 2"/>
    <property type="match status" value="1"/>
</dbReference>
<dbReference type="GO" id="GO:0016787">
    <property type="term" value="F:hydrolase activity"/>
    <property type="evidence" value="ECO:0007669"/>
    <property type="project" value="InterPro"/>
</dbReference>
<feature type="domain" description="LysM" evidence="2">
    <location>
        <begin position="84"/>
        <end position="127"/>
    </location>
</feature>
<reference evidence="3 4" key="1">
    <citation type="submission" date="2019-03" db="EMBL/GenBank/DDBJ databases">
        <title>Genomic Encyclopedia of Type Strains, Phase IV (KMG-IV): sequencing the most valuable type-strain genomes for metagenomic binning, comparative biology and taxonomic classification.</title>
        <authorList>
            <person name="Goeker M."/>
        </authorList>
    </citation>
    <scope>NUCLEOTIDE SEQUENCE [LARGE SCALE GENOMIC DNA]</scope>
    <source>
        <strain evidence="3 4">LX-B</strain>
    </source>
</reference>
<evidence type="ECO:0000313" key="4">
    <source>
        <dbReference type="Proteomes" id="UP000295008"/>
    </source>
</evidence>
<feature type="signal peptide" evidence="1">
    <location>
        <begin position="1"/>
        <end position="22"/>
    </location>
</feature>
<organism evidence="3 4">
    <name type="scientific">Hydrogenispora ethanolica</name>
    <dbReference type="NCBI Taxonomy" id="1082276"/>
    <lineage>
        <taxon>Bacteria</taxon>
        <taxon>Bacillati</taxon>
        <taxon>Bacillota</taxon>
        <taxon>Hydrogenispora</taxon>
    </lineage>
</organism>
<comment type="caution">
    <text evidence="3">The sequence shown here is derived from an EMBL/GenBank/DDBJ whole genome shotgun (WGS) entry which is preliminary data.</text>
</comment>
<evidence type="ECO:0000259" key="2">
    <source>
        <dbReference type="PROSITE" id="PS51782"/>
    </source>
</evidence>
<keyword evidence="1" id="KW-0732">Signal</keyword>
<dbReference type="AlphaFoldDB" id="A0A4V2QFF3"/>
<dbReference type="InterPro" id="IPR018392">
    <property type="entry name" value="LysM"/>
</dbReference>
<dbReference type="Gene3D" id="6.20.240.60">
    <property type="match status" value="1"/>
</dbReference>
<feature type="domain" description="LysM" evidence="2">
    <location>
        <begin position="137"/>
        <end position="180"/>
    </location>
</feature>
<dbReference type="InterPro" id="IPR011105">
    <property type="entry name" value="Cell_wall_hydrolase_SleB"/>
</dbReference>
<dbReference type="CDD" id="cd00118">
    <property type="entry name" value="LysM"/>
    <property type="match status" value="4"/>
</dbReference>
<dbReference type="InterPro" id="IPR042047">
    <property type="entry name" value="SleB_dom1"/>
</dbReference>
<evidence type="ECO:0000256" key="1">
    <source>
        <dbReference type="SAM" id="SignalP"/>
    </source>
</evidence>
<evidence type="ECO:0000313" key="3">
    <source>
        <dbReference type="EMBL" id="TCL71677.1"/>
    </source>
</evidence>
<feature type="domain" description="LysM" evidence="2">
    <location>
        <begin position="26"/>
        <end position="69"/>
    </location>
</feature>
<dbReference type="SUPFAM" id="SSF54106">
    <property type="entry name" value="LysM domain"/>
    <property type="match status" value="4"/>
</dbReference>
<dbReference type="PROSITE" id="PS51782">
    <property type="entry name" value="LYSM"/>
    <property type="match status" value="4"/>
</dbReference>
<protein>
    <submittedName>
        <fullName evidence="3">LysM domain-containing protein</fullName>
    </submittedName>
</protein>
<dbReference type="PANTHER" id="PTHR33734:SF22">
    <property type="entry name" value="MEMBRANE-BOUND LYTIC MUREIN TRANSGLYCOSYLASE D"/>
    <property type="match status" value="1"/>
</dbReference>
<dbReference type="Gene3D" id="1.10.10.2520">
    <property type="entry name" value="Cell wall hydrolase SleB, domain 1"/>
    <property type="match status" value="1"/>
</dbReference>
<proteinExistence type="predicted"/>
<dbReference type="Pfam" id="PF07486">
    <property type="entry name" value="Hydrolase_2"/>
    <property type="match status" value="1"/>
</dbReference>
<dbReference type="EMBL" id="SLUN01000007">
    <property type="protein sequence ID" value="TCL71677.1"/>
    <property type="molecule type" value="Genomic_DNA"/>
</dbReference>
<gene>
    <name evidence="3" type="ORF">EDC14_1007141</name>
</gene>
<dbReference type="RefSeq" id="WP_132013813.1">
    <property type="nucleotide sequence ID" value="NZ_SLUN01000007.1"/>
</dbReference>
<keyword evidence="4" id="KW-1185">Reference proteome</keyword>
<accession>A0A4V2QFF3</accession>
<dbReference type="SMART" id="SM00257">
    <property type="entry name" value="LysM"/>
    <property type="match status" value="4"/>
</dbReference>
<dbReference type="Pfam" id="PF01476">
    <property type="entry name" value="LysM"/>
    <property type="match status" value="4"/>
</dbReference>
<dbReference type="InterPro" id="IPR036779">
    <property type="entry name" value="LysM_dom_sf"/>
</dbReference>
<feature type="chain" id="PRO_5020336855" evidence="1">
    <location>
        <begin position="23"/>
        <end position="375"/>
    </location>
</feature>
<dbReference type="GO" id="GO:0008932">
    <property type="term" value="F:lytic endotransglycosylase activity"/>
    <property type="evidence" value="ECO:0007669"/>
    <property type="project" value="TreeGrafter"/>
</dbReference>
<dbReference type="Gene3D" id="3.10.350.10">
    <property type="entry name" value="LysM domain"/>
    <property type="match status" value="4"/>
</dbReference>
<sequence length="375" mass="39204">MQFKKVLVSILVSGSIVLTAQATWGQTYYVKSGDSLYTIAARYGTTAAALQQANGLSSTEIYPGQALKIATGGAGKNSNSGSGSSYTVRAGDTLYLLSQRYGVSIDALRSANNLSGNSLMVGQQLIIPTSSGSGSGTTYRVQAGDTLYLIAQRYGTTVAALQSANGISGTNLQVGQSLKIPAGGSSNPGSSGTTYTVQSGDSLYLIAQKYGTTVDALRQANNLSGDSLSPGQTLQIPGSPSGNSGTSYYNYTLSQNDLDLLARLVTAESDGEPFSGQVAVAATILNRLRDSRYPKTISGIIYQVDNGSYQYSPVLDGRINLAASSSAIRAVQSAVSGWDPSYGANGFYNPDKTTNQWVRSHPVTTVIGNHVFFSY</sequence>
<dbReference type="OrthoDB" id="9785345at2"/>
<name>A0A4V2QFF3_HYDET</name>